<accession>A0A0M2K7C7</accession>
<dbReference type="Proteomes" id="UP000034150">
    <property type="component" value="Unassembled WGS sequence"/>
</dbReference>
<feature type="domain" description="Sporulation regulator WhiA C-terminal" evidence="7">
    <location>
        <begin position="222"/>
        <end position="301"/>
    </location>
</feature>
<dbReference type="InterPro" id="IPR039518">
    <property type="entry name" value="WhiA_LAGLIDADG_dom"/>
</dbReference>
<dbReference type="FunFam" id="3.10.28.10:FF:000001">
    <property type="entry name" value="Probable cell division protein WhiA"/>
    <property type="match status" value="1"/>
</dbReference>
<evidence type="ECO:0000313" key="11">
    <source>
        <dbReference type="Proteomes" id="UP000034150"/>
    </source>
</evidence>
<dbReference type="InterPro" id="IPR003802">
    <property type="entry name" value="Sporulation_regulator_WhiA"/>
</dbReference>
<dbReference type="Pfam" id="PF14527">
    <property type="entry name" value="LAGLIDADG_WhiA"/>
    <property type="match status" value="1"/>
</dbReference>
<evidence type="ECO:0000313" key="10">
    <source>
        <dbReference type="EMBL" id="KKF02883.1"/>
    </source>
</evidence>
<dbReference type="GO" id="GO:0043937">
    <property type="term" value="P:regulation of sporulation"/>
    <property type="evidence" value="ECO:0007669"/>
    <property type="project" value="InterPro"/>
</dbReference>
<evidence type="ECO:0000256" key="5">
    <source>
        <dbReference type="HAMAP-Rule" id="MF_01420"/>
    </source>
</evidence>
<feature type="domain" description="WhiA LAGLIDADG-like" evidence="9">
    <location>
        <begin position="126"/>
        <end position="212"/>
    </location>
</feature>
<dbReference type="AlphaFoldDB" id="A0A0M2K7C7"/>
<dbReference type="GO" id="GO:0051301">
    <property type="term" value="P:cell division"/>
    <property type="evidence" value="ECO:0007669"/>
    <property type="project" value="UniProtKB-UniRule"/>
</dbReference>
<reference evidence="10 11" key="1">
    <citation type="journal article" date="2015" name="Genome Announc.">
        <title>Draft Genome Sequence of Mycobacterium obuense Strain UC1, Isolated from Patient Sputum.</title>
        <authorList>
            <person name="Greninger A.L."/>
            <person name="Cunningham G."/>
            <person name="Hsu E.D."/>
            <person name="Yu J.M."/>
            <person name="Chiu C.Y."/>
            <person name="Miller S."/>
        </authorList>
    </citation>
    <scope>NUCLEOTIDE SEQUENCE [LARGE SCALE GENOMIC DNA]</scope>
    <source>
        <strain evidence="10 11">UC1</strain>
    </source>
</reference>
<comment type="caution">
    <text evidence="10">The sequence shown here is derived from an EMBL/GenBank/DDBJ whole genome shotgun (WGS) entry which is preliminary data.</text>
</comment>
<dbReference type="GO" id="GO:0003677">
    <property type="term" value="F:DNA binding"/>
    <property type="evidence" value="ECO:0007669"/>
    <property type="project" value="UniProtKB-UniRule"/>
</dbReference>
<dbReference type="InterPro" id="IPR027434">
    <property type="entry name" value="Homing_endonucl"/>
</dbReference>
<keyword evidence="2 5" id="KW-0238">DNA-binding</keyword>
<dbReference type="InterPro" id="IPR023054">
    <property type="entry name" value="Sporulation_regulator_WhiA_C"/>
</dbReference>
<dbReference type="PATRIC" id="fig|1807.13.peg.1880"/>
<dbReference type="Pfam" id="PF10298">
    <property type="entry name" value="WhiA_N"/>
    <property type="match status" value="1"/>
</dbReference>
<evidence type="ECO:0000259" key="8">
    <source>
        <dbReference type="Pfam" id="PF10298"/>
    </source>
</evidence>
<evidence type="ECO:0000256" key="3">
    <source>
        <dbReference type="ARBA" id="ARBA00023306"/>
    </source>
</evidence>
<evidence type="ECO:0000256" key="4">
    <source>
        <dbReference type="ARBA" id="ARBA00068775"/>
    </source>
</evidence>
<keyword evidence="1 5" id="KW-0132">Cell division</keyword>
<feature type="region of interest" description="Disordered" evidence="6">
    <location>
        <begin position="221"/>
        <end position="240"/>
    </location>
</feature>
<keyword evidence="11" id="KW-1185">Reference proteome</keyword>
<evidence type="ECO:0000259" key="7">
    <source>
        <dbReference type="Pfam" id="PF02650"/>
    </source>
</evidence>
<gene>
    <name evidence="5" type="primary">whiA</name>
    <name evidence="10" type="ORF">WN67_05800</name>
</gene>
<dbReference type="EMBL" id="LAUZ02000016">
    <property type="protein sequence ID" value="KKF02883.1"/>
    <property type="molecule type" value="Genomic_DNA"/>
</dbReference>
<dbReference type="RefSeq" id="WP_046362105.1">
    <property type="nucleotide sequence ID" value="NZ_LAUZ02000016.1"/>
</dbReference>
<dbReference type="PANTHER" id="PTHR37307">
    <property type="entry name" value="CELL DIVISION PROTEIN WHIA-RELATED"/>
    <property type="match status" value="1"/>
</dbReference>
<proteinExistence type="inferred from homology"/>
<evidence type="ECO:0000256" key="6">
    <source>
        <dbReference type="SAM" id="MobiDB-lite"/>
    </source>
</evidence>
<dbReference type="Gene3D" id="3.10.28.10">
    <property type="entry name" value="Homing endonucleases"/>
    <property type="match status" value="1"/>
</dbReference>
<dbReference type="HAMAP" id="MF_01420">
    <property type="entry name" value="HTH_type_WhiA"/>
    <property type="match status" value="1"/>
</dbReference>
<evidence type="ECO:0000256" key="1">
    <source>
        <dbReference type="ARBA" id="ARBA00022618"/>
    </source>
</evidence>
<dbReference type="PANTHER" id="PTHR37307:SF1">
    <property type="entry name" value="CELL DIVISION PROTEIN WHIA-RELATED"/>
    <property type="match status" value="1"/>
</dbReference>
<organism evidence="10 11">
    <name type="scientific">Mycolicibacterium obuense</name>
    <dbReference type="NCBI Taxonomy" id="1807"/>
    <lineage>
        <taxon>Bacteria</taxon>
        <taxon>Bacillati</taxon>
        <taxon>Actinomycetota</taxon>
        <taxon>Actinomycetes</taxon>
        <taxon>Mycobacteriales</taxon>
        <taxon>Mycobacteriaceae</taxon>
        <taxon>Mycolicibacterium</taxon>
    </lineage>
</organism>
<keyword evidence="3 5" id="KW-0131">Cell cycle</keyword>
<evidence type="ECO:0000259" key="9">
    <source>
        <dbReference type="Pfam" id="PF14527"/>
    </source>
</evidence>
<comment type="function">
    <text evidence="5">Involved in cell division and chromosome segregation.</text>
</comment>
<dbReference type="Pfam" id="PF02650">
    <property type="entry name" value="HTH_WhiA"/>
    <property type="match status" value="1"/>
</dbReference>
<comment type="similarity">
    <text evidence="5">Belongs to the WhiA family.</text>
</comment>
<dbReference type="OrthoDB" id="5197218at2"/>
<feature type="domain" description="Sporulation transcription regulator WhiA N-terminal" evidence="8">
    <location>
        <begin position="20"/>
        <end position="103"/>
    </location>
</feature>
<protein>
    <recommendedName>
        <fullName evidence="4 5">Probable cell division protein WhiA</fullName>
    </recommendedName>
</protein>
<name>A0A0M2K7C7_9MYCO</name>
<evidence type="ECO:0000256" key="2">
    <source>
        <dbReference type="ARBA" id="ARBA00023125"/>
    </source>
</evidence>
<sequence length="335" mass="35621">MTATGDAKAELSQLVVRSPSARKAEVSALLRFAGGLQVVHGRLAVVAEVDLLGTARRLCRDVHDLFGQTPTIRPVAPAGGRGEKYLVRVTGNAEALARQTGLLNPRGQPVRGMPAHVVTGQLPDLEAAWRGAFVARGSLVENGRTRGMEVSCPGPEAALALVGAARRLGVQAKMNEIRGVDRVVVRDPEGAGEMLRRIGAVQTHQTWMQRRQRTVERVPLDRPSNFDDANRRRSEAAGAATATRVSRALDLLGATAPAHLAEAGRLRIAHPGASLEELGRMAEQPLSKDALAGRLRRLLSVADRAARQAGLPDTSEYALAGDNAVASDLEARRSG</sequence>
<dbReference type="NCBIfam" id="TIGR00647">
    <property type="entry name" value="DNA_bind_WhiA"/>
    <property type="match status" value="1"/>
</dbReference>
<feature type="compositionally biased region" description="Basic and acidic residues" evidence="6">
    <location>
        <begin position="221"/>
        <end position="235"/>
    </location>
</feature>
<dbReference type="InterPro" id="IPR018478">
    <property type="entry name" value="Sporu_reg_WhiA_N_dom"/>
</dbReference>